<gene>
    <name evidence="1" type="ORF">PBI_CATALINA_63</name>
</gene>
<protein>
    <submittedName>
        <fullName evidence="1">Uncharacterized protein</fullName>
    </submittedName>
</protein>
<sequence length="70" mass="7777">MSDEDVMIPAEPPTVPLNTPTIDSLVITVDYIEDRLEIHAPYPVKVIQRQTNDMLDGVSVIFEAARPGEL</sequence>
<dbReference type="Proteomes" id="UP000201448">
    <property type="component" value="Segment"/>
</dbReference>
<accession>A0A127KP25</accession>
<dbReference type="GeneID" id="29122813"/>
<organism evidence="1 2">
    <name type="scientific">Mycobacterium phage Catalina</name>
    <dbReference type="NCBI Taxonomy" id="1792253"/>
    <lineage>
        <taxon>Viruses</taxon>
        <taxon>Duplodnaviria</taxon>
        <taxon>Heunggongvirae</taxon>
        <taxon>Uroviricota</taxon>
        <taxon>Caudoviricetes</taxon>
        <taxon>Fromanvirus</taxon>
        <taxon>Fromanvirus packman</taxon>
    </lineage>
</organism>
<dbReference type="EMBL" id="KU613353">
    <property type="protein sequence ID" value="AMO43830.1"/>
    <property type="molecule type" value="Genomic_DNA"/>
</dbReference>
<dbReference type="KEGG" id="vg:29122813"/>
<name>A0A127KP25_9CAUD</name>
<evidence type="ECO:0000313" key="2">
    <source>
        <dbReference type="Proteomes" id="UP000201448"/>
    </source>
</evidence>
<dbReference type="RefSeq" id="YP_009301885.1">
    <property type="nucleotide sequence ID" value="NC_031238.1"/>
</dbReference>
<proteinExistence type="predicted"/>
<evidence type="ECO:0000313" key="1">
    <source>
        <dbReference type="EMBL" id="AMO43830.1"/>
    </source>
</evidence>
<reference evidence="1 2" key="1">
    <citation type="submission" date="2016-01" db="EMBL/GenBank/DDBJ databases">
        <authorList>
            <person name="Cotto-Rosario A."/>
            <person name="Gomez-Fuentes N."/>
            <person name="Berrios-Ruiz J."/>
            <person name="Caceres-Velazquez C."/>
            <person name="Casiano-Real M."/>
            <person name="Cotto-Berrios I."/>
            <person name="Crespo-Vega V."/>
            <person name="DeJesus-David M."/>
            <person name="DelToro-Sanchez C.J."/>
            <person name="Diaz-Morales C.J."/>
            <person name="Espada-Ramos M."/>
            <person name="Feliciano-Torres M.J."/>
            <person name="Fernandez-Rodriguez P.M."/>
            <person name="Fernandez-Martinez M."/>
            <person name="Figueroa-Concepcion D."/>
            <person name="Figueroa-Bermudez M.L."/>
            <person name="Garcia-Delgado K."/>
            <person name="Nunez-Rodriguez C."/>
            <person name="Quiles-Santiago A.M."/>
            <person name="Rodriguez-Gonzalez A."/>
            <person name="Santiago-Burgos D."/>
            <person name="Solivan-Perez E."/>
            <person name="Torres-Vazquez A."/>
            <person name="Verdejo-Lopez V."/>
            <person name="Vazquez E."/>
            <person name="Rubin M.R."/>
            <person name="Ware V.C."/>
            <person name="Bradley K.W."/>
            <person name="Asai D.J."/>
            <person name="Bowman C.A."/>
            <person name="Russell D.A."/>
            <person name="Pope W.H."/>
            <person name="Jacobs-Sera D."/>
            <person name="Hendrix R.W."/>
            <person name="Hatfull G.F."/>
        </authorList>
    </citation>
    <scope>NUCLEOTIDE SEQUENCE [LARGE SCALE GENOMIC DNA]</scope>
</reference>